<evidence type="ECO:0000256" key="3">
    <source>
        <dbReference type="SAM" id="MobiDB-lite"/>
    </source>
</evidence>
<dbReference type="InterPro" id="IPR051186">
    <property type="entry name" value="RRM_HNRPC/RALY_subfam"/>
</dbReference>
<dbReference type="SUPFAM" id="SSF54928">
    <property type="entry name" value="RNA-binding domain, RBD"/>
    <property type="match status" value="1"/>
</dbReference>
<evidence type="ECO:0000313" key="5">
    <source>
        <dbReference type="EMBL" id="CRL08323.1"/>
    </source>
</evidence>
<dbReference type="InterPro" id="IPR013087">
    <property type="entry name" value="Znf_C2H2_type"/>
</dbReference>
<dbReference type="AlphaFoldDB" id="A0A1J1J7E9"/>
<dbReference type="InterPro" id="IPR012677">
    <property type="entry name" value="Nucleotide-bd_a/b_plait_sf"/>
</dbReference>
<dbReference type="STRING" id="568069.A0A1J1J7E9"/>
<dbReference type="GO" id="GO:0005634">
    <property type="term" value="C:nucleus"/>
    <property type="evidence" value="ECO:0007669"/>
    <property type="project" value="TreeGrafter"/>
</dbReference>
<dbReference type="GO" id="GO:0003723">
    <property type="term" value="F:RNA binding"/>
    <property type="evidence" value="ECO:0007669"/>
    <property type="project" value="UniProtKB-UniRule"/>
</dbReference>
<evidence type="ECO:0000256" key="1">
    <source>
        <dbReference type="ARBA" id="ARBA00022884"/>
    </source>
</evidence>
<accession>A0A1J1J7E9</accession>
<dbReference type="FunFam" id="3.30.70.330:FF:000431">
    <property type="entry name" value="Heterogeneous nuclear ribonucleoprotein C"/>
    <property type="match status" value="1"/>
</dbReference>
<dbReference type="PANTHER" id="PTHR13968">
    <property type="entry name" value="HETEROGENEOUS NUCLEAR RIBONUCLEOPROTEIN"/>
    <property type="match status" value="1"/>
</dbReference>
<evidence type="ECO:0000256" key="2">
    <source>
        <dbReference type="PROSITE-ProRule" id="PRU00176"/>
    </source>
</evidence>
<dbReference type="Gene3D" id="3.30.70.330">
    <property type="match status" value="1"/>
</dbReference>
<dbReference type="InterPro" id="IPR000504">
    <property type="entry name" value="RRM_dom"/>
</dbReference>
<reference evidence="5 6" key="1">
    <citation type="submission" date="2015-04" db="EMBL/GenBank/DDBJ databases">
        <authorList>
            <person name="Syromyatnikov M.Y."/>
            <person name="Popov V.N."/>
        </authorList>
    </citation>
    <scope>NUCLEOTIDE SEQUENCE [LARGE SCALE GENOMIC DNA]</scope>
</reference>
<organism evidence="5 6">
    <name type="scientific">Clunio marinus</name>
    <dbReference type="NCBI Taxonomy" id="568069"/>
    <lineage>
        <taxon>Eukaryota</taxon>
        <taxon>Metazoa</taxon>
        <taxon>Ecdysozoa</taxon>
        <taxon>Arthropoda</taxon>
        <taxon>Hexapoda</taxon>
        <taxon>Insecta</taxon>
        <taxon>Pterygota</taxon>
        <taxon>Neoptera</taxon>
        <taxon>Endopterygota</taxon>
        <taxon>Diptera</taxon>
        <taxon>Nematocera</taxon>
        <taxon>Chironomoidea</taxon>
        <taxon>Chironomidae</taxon>
        <taxon>Clunio</taxon>
    </lineage>
</organism>
<protein>
    <submittedName>
        <fullName evidence="5">CLUMA_CG021232, isoform A</fullName>
    </submittedName>
</protein>
<proteinExistence type="predicted"/>
<keyword evidence="6" id="KW-1185">Reference proteome</keyword>
<dbReference type="CDD" id="cd12341">
    <property type="entry name" value="RRM_hnRNPC_like"/>
    <property type="match status" value="1"/>
</dbReference>
<evidence type="ECO:0000259" key="4">
    <source>
        <dbReference type="PROSITE" id="PS50102"/>
    </source>
</evidence>
<feature type="region of interest" description="Disordered" evidence="3">
    <location>
        <begin position="297"/>
        <end position="328"/>
    </location>
</feature>
<dbReference type="OrthoDB" id="6730379at2759"/>
<dbReference type="EMBL" id="CVRI01000075">
    <property type="protein sequence ID" value="CRL08323.1"/>
    <property type="molecule type" value="Genomic_DNA"/>
</dbReference>
<keyword evidence="1 2" id="KW-0694">RNA-binding</keyword>
<dbReference type="PROSITE" id="PS00028">
    <property type="entry name" value="ZINC_FINGER_C2H2_1"/>
    <property type="match status" value="1"/>
</dbReference>
<dbReference type="InterPro" id="IPR035979">
    <property type="entry name" value="RBD_domain_sf"/>
</dbReference>
<gene>
    <name evidence="5" type="ORF">CLUMA_CG021232</name>
</gene>
<dbReference type="SMART" id="SM00360">
    <property type="entry name" value="RRM"/>
    <property type="match status" value="1"/>
</dbReference>
<dbReference type="Proteomes" id="UP000183832">
    <property type="component" value="Unassembled WGS sequence"/>
</dbReference>
<dbReference type="PROSITE" id="PS50102">
    <property type="entry name" value="RRM"/>
    <property type="match status" value="1"/>
</dbReference>
<feature type="domain" description="RRM" evidence="4">
    <location>
        <begin position="18"/>
        <end position="89"/>
    </location>
</feature>
<dbReference type="PANTHER" id="PTHR13968:SF26">
    <property type="entry name" value="RRM DOMAIN-CONTAINING PROTEIN"/>
    <property type="match status" value="1"/>
</dbReference>
<feature type="region of interest" description="Disordered" evidence="3">
    <location>
        <begin position="378"/>
        <end position="416"/>
    </location>
</feature>
<dbReference type="Pfam" id="PF00076">
    <property type="entry name" value="RRM_1"/>
    <property type="match status" value="1"/>
</dbReference>
<evidence type="ECO:0000313" key="6">
    <source>
        <dbReference type="Proteomes" id="UP000183832"/>
    </source>
</evidence>
<sequence>MSKLSNQTNSQDPQAVNSRVFVGNLNTFQCSKTDVERMFQRYGRLAGISMHKGYAFVQFTNPFDARNACHGEDGRTILSQVLGDYYASTLFPAVNPQPRAVKRQRLMTSSQARSAGIIANPQNQVVIQSPQQAQQQQIVAANKLTSAANSLLQLQQQQQQQLLLANSAPVVSLCNSVSSPNFVNINNNIENANHQNTSPGQFKIYSNPDILICGNCREMFSELSDLLDHKRSYCKLRFTCKCQDQLPTIINKNLYPSSKLLCVVCKDSFRNPWDLMVHAQAAHMVNIYEIGESDEEDDLNANTKSNKLDKTNGESHNNINGSSCNGTVVHSNENEIEGNIQNEARGDKQSNHSSSATSSLANELLLLETTDNELIINTNGLDNGINEKLSSDLSPNDIMMSSSRSTSPSDKENGMDSPPRACIMRALTIDTNTNPNRTALALSLANANGAAMPTQ</sequence>
<feature type="compositionally biased region" description="Polar residues" evidence="3">
    <location>
        <begin position="314"/>
        <end position="328"/>
    </location>
</feature>
<name>A0A1J1J7E9_9DIPT</name>